<keyword evidence="3" id="KW-1185">Reference proteome</keyword>
<name>A0A4V6AQH6_COLLU</name>
<dbReference type="EMBL" id="CM014089">
    <property type="protein sequence ID" value="TKS80442.1"/>
    <property type="molecule type" value="Genomic_DNA"/>
</dbReference>
<accession>A0A4V6AQH6</accession>
<sequence length="279" mass="29993">MYASSLITTTGWSYGFVLQRLLIQRPSHCSDCDSGPSDACPAASEPPIEEPLQSYAESDSLASLPHMAGQQDEDTLSVAASGYLFNDDEAGGQEELKGGSPLPLVAGSQSRVPPSEPYITELQRCWPDPKAFLHLPIVGKIDSRIGGHPPGTPLRSLQVWVNGLGLDPKRHQGRMVVVPTRCLQSLKPWKSRAYLSSCVLLGSLPSRREAQGPSGPPSEMCFHQERLHLWAALKGVPLNDICAAAAWASSCTFARFYRVNVAIPHPVAAAVLSVPSSCN</sequence>
<protein>
    <submittedName>
        <fullName evidence="2">Uncharacterized protein</fullName>
    </submittedName>
</protein>
<dbReference type="Proteomes" id="UP000298787">
    <property type="component" value="Chromosome 12"/>
</dbReference>
<proteinExistence type="predicted"/>
<gene>
    <name evidence="2" type="ORF">D9C73_013325</name>
</gene>
<feature type="region of interest" description="Disordered" evidence="1">
    <location>
        <begin position="89"/>
        <end position="110"/>
    </location>
</feature>
<evidence type="ECO:0000313" key="3">
    <source>
        <dbReference type="Proteomes" id="UP000298787"/>
    </source>
</evidence>
<reference evidence="2 3" key="1">
    <citation type="submission" date="2019-01" db="EMBL/GenBank/DDBJ databases">
        <title>Genome Assembly of Collichthys lucidus.</title>
        <authorList>
            <person name="Cai M."/>
            <person name="Xiao S."/>
        </authorList>
    </citation>
    <scope>NUCLEOTIDE SEQUENCE [LARGE SCALE GENOMIC DNA]</scope>
    <source>
        <strain evidence="2">JT15FE1705JMU</strain>
        <tissue evidence="2">Muscle</tissue>
    </source>
</reference>
<organism evidence="2 3">
    <name type="scientific">Collichthys lucidus</name>
    <name type="common">Big head croaker</name>
    <name type="synonym">Sciaena lucida</name>
    <dbReference type="NCBI Taxonomy" id="240159"/>
    <lineage>
        <taxon>Eukaryota</taxon>
        <taxon>Metazoa</taxon>
        <taxon>Chordata</taxon>
        <taxon>Craniata</taxon>
        <taxon>Vertebrata</taxon>
        <taxon>Euteleostomi</taxon>
        <taxon>Actinopterygii</taxon>
        <taxon>Neopterygii</taxon>
        <taxon>Teleostei</taxon>
        <taxon>Neoteleostei</taxon>
        <taxon>Acanthomorphata</taxon>
        <taxon>Eupercaria</taxon>
        <taxon>Sciaenidae</taxon>
        <taxon>Collichthys</taxon>
    </lineage>
</organism>
<dbReference type="AlphaFoldDB" id="A0A4V6AQH6"/>
<evidence type="ECO:0000256" key="1">
    <source>
        <dbReference type="SAM" id="MobiDB-lite"/>
    </source>
</evidence>
<evidence type="ECO:0000313" key="2">
    <source>
        <dbReference type="EMBL" id="TKS80442.1"/>
    </source>
</evidence>